<dbReference type="OrthoDB" id="3400969at2"/>
<feature type="domain" description="DUF4232" evidence="3">
    <location>
        <begin position="123"/>
        <end position="254"/>
    </location>
</feature>
<accession>A0A5C8ZF87</accession>
<name>A0A5C8ZF87_9ACTN</name>
<dbReference type="Proteomes" id="UP000321234">
    <property type="component" value="Unassembled WGS sequence"/>
</dbReference>
<evidence type="ECO:0000256" key="1">
    <source>
        <dbReference type="SAM" id="MobiDB-lite"/>
    </source>
</evidence>
<feature type="region of interest" description="Disordered" evidence="1">
    <location>
        <begin position="43"/>
        <end position="120"/>
    </location>
</feature>
<dbReference type="InterPro" id="IPR025326">
    <property type="entry name" value="DUF4232"/>
</dbReference>
<keyword evidence="2" id="KW-0732">Signal</keyword>
<keyword evidence="5" id="KW-1185">Reference proteome</keyword>
<organism evidence="4 5">
    <name type="scientific">Quadrisphaera setariae</name>
    <dbReference type="NCBI Taxonomy" id="2593304"/>
    <lineage>
        <taxon>Bacteria</taxon>
        <taxon>Bacillati</taxon>
        <taxon>Actinomycetota</taxon>
        <taxon>Actinomycetes</taxon>
        <taxon>Kineosporiales</taxon>
        <taxon>Kineosporiaceae</taxon>
        <taxon>Quadrisphaera</taxon>
    </lineage>
</organism>
<sequence length="261" mass="24254">MTMTTTNRPTGGAAARRAARWAVAACSAGVLAGSLAGCSFTGSVEDAGAASGTPTSSSPSASGSPSPSSGAPSSATTSTGAPGGPAESAGTSTGPAGSSGSSGGGGSSAGGGTAGGSGAATTCRTSDLALSLLPGEGGASAGHQHFTIQLTNRGATACTLDGHPGVSLVTGDAGQQLGAAASREGTPALVRLGPGASAYADLSVAQAGDYDASQCQPQAAKGLRVYPPDQTASAFVPADGLTGCASSSVVLLVVDPVVAGR</sequence>
<evidence type="ECO:0000256" key="2">
    <source>
        <dbReference type="SAM" id="SignalP"/>
    </source>
</evidence>
<evidence type="ECO:0000313" key="4">
    <source>
        <dbReference type="EMBL" id="TXR55929.1"/>
    </source>
</evidence>
<protein>
    <submittedName>
        <fullName evidence="4">DUF4232 domain-containing protein</fullName>
    </submittedName>
</protein>
<evidence type="ECO:0000313" key="5">
    <source>
        <dbReference type="Proteomes" id="UP000321234"/>
    </source>
</evidence>
<feature type="compositionally biased region" description="Low complexity" evidence="1">
    <location>
        <begin position="47"/>
        <end position="99"/>
    </location>
</feature>
<dbReference type="AlphaFoldDB" id="A0A5C8ZF87"/>
<feature type="signal peptide" evidence="2">
    <location>
        <begin position="1"/>
        <end position="32"/>
    </location>
</feature>
<feature type="compositionally biased region" description="Gly residues" evidence="1">
    <location>
        <begin position="100"/>
        <end position="118"/>
    </location>
</feature>
<evidence type="ECO:0000259" key="3">
    <source>
        <dbReference type="Pfam" id="PF14016"/>
    </source>
</evidence>
<gene>
    <name evidence="4" type="ORF">FMM08_10625</name>
</gene>
<dbReference type="Pfam" id="PF14016">
    <property type="entry name" value="DUF4232"/>
    <property type="match status" value="1"/>
</dbReference>
<reference evidence="4 5" key="1">
    <citation type="submission" date="2019-07" db="EMBL/GenBank/DDBJ databases">
        <title>Quadrisphaera sp. strain DD2A genome sequencing and assembly.</title>
        <authorList>
            <person name="Kim I."/>
        </authorList>
    </citation>
    <scope>NUCLEOTIDE SEQUENCE [LARGE SCALE GENOMIC DNA]</scope>
    <source>
        <strain evidence="4 5">DD2A</strain>
    </source>
</reference>
<feature type="chain" id="PRO_5039519588" evidence="2">
    <location>
        <begin position="33"/>
        <end position="261"/>
    </location>
</feature>
<dbReference type="EMBL" id="VKAC01000006">
    <property type="protein sequence ID" value="TXR55929.1"/>
    <property type="molecule type" value="Genomic_DNA"/>
</dbReference>
<proteinExistence type="predicted"/>
<comment type="caution">
    <text evidence="4">The sequence shown here is derived from an EMBL/GenBank/DDBJ whole genome shotgun (WGS) entry which is preliminary data.</text>
</comment>